<dbReference type="AlphaFoldDB" id="A0A1I7YLC0"/>
<evidence type="ECO:0000256" key="1">
    <source>
        <dbReference type="ARBA" id="ARBA00004123"/>
    </source>
</evidence>
<comment type="similarity">
    <text evidence="6">Belongs to the Mediator complex subunit 21 family.</text>
</comment>
<evidence type="ECO:0000313" key="8">
    <source>
        <dbReference type="WBParaSite" id="L893_g17505.t1"/>
    </source>
</evidence>
<comment type="function">
    <text evidence="6">Component of the Mediator complex, a coactivator involved in the regulated transcription of nearly all RNA polymerase II-dependent genes. Mediator functions as a bridge to convey information from gene-specific regulatory proteins to the basal RNA polymerase II transcription machinery. Mediator is recruited to promoters by direct interactions with regulatory proteins and serves as a scaffold for the assembly of a functional preinitiation complex with RNA polymerase II and the general transcription factors.</text>
</comment>
<reference evidence="8" key="1">
    <citation type="submission" date="2016-11" db="UniProtKB">
        <authorList>
            <consortium name="WormBaseParasite"/>
        </authorList>
    </citation>
    <scope>IDENTIFICATION</scope>
</reference>
<evidence type="ECO:0000256" key="5">
    <source>
        <dbReference type="ARBA" id="ARBA00023242"/>
    </source>
</evidence>
<dbReference type="PANTHER" id="PTHR13381:SF0">
    <property type="entry name" value="MEDIATOR OF RNA POLYMERASE II TRANSCRIPTION SUBUNIT 21"/>
    <property type="match status" value="1"/>
</dbReference>
<comment type="subunit">
    <text evidence="6">Component of the Mediator complex.</text>
</comment>
<dbReference type="Gene3D" id="6.10.280.10">
    <property type="entry name" value="Mediator complex, subunit Med21"/>
    <property type="match status" value="1"/>
</dbReference>
<protein>
    <recommendedName>
        <fullName evidence="6">Mediator of RNA polymerase II transcription subunit 21</fullName>
    </recommendedName>
</protein>
<keyword evidence="5 6" id="KW-0539">Nucleus</keyword>
<dbReference type="InterPro" id="IPR037212">
    <property type="entry name" value="Med7/Med21-like"/>
</dbReference>
<comment type="subcellular location">
    <subcellularLocation>
        <location evidence="1 6">Nucleus</location>
    </subcellularLocation>
</comment>
<dbReference type="Proteomes" id="UP000095287">
    <property type="component" value="Unplaced"/>
</dbReference>
<evidence type="ECO:0000256" key="3">
    <source>
        <dbReference type="ARBA" id="ARBA00023159"/>
    </source>
</evidence>
<keyword evidence="4 6" id="KW-0804">Transcription</keyword>
<dbReference type="PANTHER" id="PTHR13381">
    <property type="entry name" value="RNA POLYMERASE II HOLOENZYME COMPONENT SRB7"/>
    <property type="match status" value="1"/>
</dbReference>
<keyword evidence="7" id="KW-1185">Reference proteome</keyword>
<organism evidence="7 8">
    <name type="scientific">Steinernema glaseri</name>
    <dbReference type="NCBI Taxonomy" id="37863"/>
    <lineage>
        <taxon>Eukaryota</taxon>
        <taxon>Metazoa</taxon>
        <taxon>Ecdysozoa</taxon>
        <taxon>Nematoda</taxon>
        <taxon>Chromadorea</taxon>
        <taxon>Rhabditida</taxon>
        <taxon>Tylenchina</taxon>
        <taxon>Panagrolaimomorpha</taxon>
        <taxon>Strongyloidoidea</taxon>
        <taxon>Steinernematidae</taxon>
        <taxon>Steinernema</taxon>
    </lineage>
</organism>
<dbReference type="GO" id="GO:0003712">
    <property type="term" value="F:transcription coregulator activity"/>
    <property type="evidence" value="ECO:0007669"/>
    <property type="project" value="TreeGrafter"/>
</dbReference>
<dbReference type="Pfam" id="PF11221">
    <property type="entry name" value="Med21"/>
    <property type="match status" value="1"/>
</dbReference>
<keyword evidence="2 6" id="KW-0805">Transcription regulation</keyword>
<evidence type="ECO:0000256" key="4">
    <source>
        <dbReference type="ARBA" id="ARBA00023163"/>
    </source>
</evidence>
<dbReference type="GO" id="GO:0006357">
    <property type="term" value="P:regulation of transcription by RNA polymerase II"/>
    <property type="evidence" value="ECO:0007669"/>
    <property type="project" value="TreeGrafter"/>
</dbReference>
<dbReference type="SUPFAM" id="SSF140718">
    <property type="entry name" value="Mediator hinge subcomplex-like"/>
    <property type="match status" value="1"/>
</dbReference>
<dbReference type="InterPro" id="IPR021384">
    <property type="entry name" value="Mediator_Med21"/>
</dbReference>
<sequence>MADSLTQIQDLINDLANFMCNSIGVLQSVAPPCPINEVTEDLQQEEQSQNFASGIARIAKDIEILADSLPFDDSDSKASTAKKLMELDKERVESLEDLEKVAKMGDEMVKKITSRLIDIAQVQLISRPSC</sequence>
<accession>A0A1I7YLC0</accession>
<dbReference type="GO" id="GO:0016592">
    <property type="term" value="C:mediator complex"/>
    <property type="evidence" value="ECO:0007669"/>
    <property type="project" value="UniProtKB-UniRule"/>
</dbReference>
<evidence type="ECO:0000256" key="2">
    <source>
        <dbReference type="ARBA" id="ARBA00023015"/>
    </source>
</evidence>
<evidence type="ECO:0000256" key="6">
    <source>
        <dbReference type="RuleBase" id="RU366036"/>
    </source>
</evidence>
<proteinExistence type="inferred from homology"/>
<dbReference type="WBParaSite" id="L893_g17505.t1">
    <property type="protein sequence ID" value="L893_g17505.t1"/>
    <property type="gene ID" value="L893_g17505"/>
</dbReference>
<keyword evidence="3 6" id="KW-0010">Activator</keyword>
<name>A0A1I7YLC0_9BILA</name>
<evidence type="ECO:0000313" key="7">
    <source>
        <dbReference type="Proteomes" id="UP000095287"/>
    </source>
</evidence>